<dbReference type="InterPro" id="IPR037504">
    <property type="entry name" value="PSI_induc_2"/>
</dbReference>
<evidence type="ECO:0008006" key="5">
    <source>
        <dbReference type="Google" id="ProtNLM"/>
    </source>
</evidence>
<dbReference type="GO" id="GO:0005935">
    <property type="term" value="C:cellular bud neck"/>
    <property type="evidence" value="ECO:0007669"/>
    <property type="project" value="TreeGrafter"/>
</dbReference>
<evidence type="ECO:0000313" key="3">
    <source>
        <dbReference type="EMBL" id="KAF2689635.1"/>
    </source>
</evidence>
<keyword evidence="2" id="KW-0812">Transmembrane</keyword>
<protein>
    <recommendedName>
        <fullName evidence="5">Fibroin-3 related protein</fullName>
    </recommendedName>
</protein>
<evidence type="ECO:0000256" key="1">
    <source>
        <dbReference type="SAM" id="MobiDB-lite"/>
    </source>
</evidence>
<feature type="compositionally biased region" description="Basic and acidic residues" evidence="1">
    <location>
        <begin position="150"/>
        <end position="173"/>
    </location>
</feature>
<evidence type="ECO:0000313" key="4">
    <source>
        <dbReference type="Proteomes" id="UP000799291"/>
    </source>
</evidence>
<keyword evidence="4" id="KW-1185">Reference proteome</keyword>
<reference evidence="3" key="1">
    <citation type="journal article" date="2020" name="Stud. Mycol.">
        <title>101 Dothideomycetes genomes: a test case for predicting lifestyles and emergence of pathogens.</title>
        <authorList>
            <person name="Haridas S."/>
            <person name="Albert R."/>
            <person name="Binder M."/>
            <person name="Bloem J."/>
            <person name="Labutti K."/>
            <person name="Salamov A."/>
            <person name="Andreopoulos B."/>
            <person name="Baker S."/>
            <person name="Barry K."/>
            <person name="Bills G."/>
            <person name="Bluhm B."/>
            <person name="Cannon C."/>
            <person name="Castanera R."/>
            <person name="Culley D."/>
            <person name="Daum C."/>
            <person name="Ezra D."/>
            <person name="Gonzalez J."/>
            <person name="Henrissat B."/>
            <person name="Kuo A."/>
            <person name="Liang C."/>
            <person name="Lipzen A."/>
            <person name="Lutzoni F."/>
            <person name="Magnuson J."/>
            <person name="Mondo S."/>
            <person name="Nolan M."/>
            <person name="Ohm R."/>
            <person name="Pangilinan J."/>
            <person name="Park H.-J."/>
            <person name="Ramirez L."/>
            <person name="Alfaro M."/>
            <person name="Sun H."/>
            <person name="Tritt A."/>
            <person name="Yoshinaga Y."/>
            <person name="Zwiers L.-H."/>
            <person name="Turgeon B."/>
            <person name="Goodwin S."/>
            <person name="Spatafora J."/>
            <person name="Crous P."/>
            <person name="Grigoriev I."/>
        </authorList>
    </citation>
    <scope>NUCLEOTIDE SEQUENCE</scope>
    <source>
        <strain evidence="3">CBS 122367</strain>
    </source>
</reference>
<feature type="region of interest" description="Disordered" evidence="1">
    <location>
        <begin position="79"/>
        <end position="106"/>
    </location>
</feature>
<sequence>MPYLLAPRDPFADAKTTLSSWDNCMAKSYCKWPVIVAIVVGSLIILSVVFCVARCVCCGAELACCCFKCCSCCCPSGRSKHKRMKSDQPPMPTYPSAYPSAPPPAPAPVDTRPLNQQYRSHAAPTFNPAPVAAVKAEEPQFARFESTKPANEDALPHMPSWKDAKTSHVEEEVYPEKPDNIEMDRLDRNGSVAGSSITGAAIAGAPRRSPGLGRPPQRLQTQDTYGFPTGYQNDSFVSNAPPYEQHRNSPGPQGRHYGQEQDGYRGVSPVQTASPVYGAGAGYAQNQQYDRRSPGPNYPQTQDYDRRSPAPNYAQEQFRRPSPAHSPSPVNAYGYSTPPPQEPLLMPGNGMQRNESYTPTESTRYEPSAAPSYPGQQTYASNTEPAYPGQQAYQAFNPGQPQGQQFSGVTRKAPPGSWKDV</sequence>
<name>A0A6G1JHI3_9PLEO</name>
<dbReference type="AlphaFoldDB" id="A0A6G1JHI3"/>
<feature type="compositionally biased region" description="Polar residues" evidence="1">
    <location>
        <begin position="218"/>
        <end position="238"/>
    </location>
</feature>
<feature type="compositionally biased region" description="Polar residues" evidence="1">
    <location>
        <begin position="351"/>
        <end position="362"/>
    </location>
</feature>
<feature type="compositionally biased region" description="Polar residues" evidence="1">
    <location>
        <begin position="391"/>
        <end position="408"/>
    </location>
</feature>
<proteinExistence type="predicted"/>
<dbReference type="GO" id="GO:0005886">
    <property type="term" value="C:plasma membrane"/>
    <property type="evidence" value="ECO:0007669"/>
    <property type="project" value="TreeGrafter"/>
</dbReference>
<keyword evidence="2" id="KW-0472">Membrane</keyword>
<feature type="region of interest" description="Disordered" evidence="1">
    <location>
        <begin position="199"/>
        <end position="421"/>
    </location>
</feature>
<organism evidence="3 4">
    <name type="scientific">Lentithecium fluviatile CBS 122367</name>
    <dbReference type="NCBI Taxonomy" id="1168545"/>
    <lineage>
        <taxon>Eukaryota</taxon>
        <taxon>Fungi</taxon>
        <taxon>Dikarya</taxon>
        <taxon>Ascomycota</taxon>
        <taxon>Pezizomycotina</taxon>
        <taxon>Dothideomycetes</taxon>
        <taxon>Pleosporomycetidae</taxon>
        <taxon>Pleosporales</taxon>
        <taxon>Massarineae</taxon>
        <taxon>Lentitheciaceae</taxon>
        <taxon>Lentithecium</taxon>
    </lineage>
</organism>
<dbReference type="PANTHER" id="PTHR40018">
    <property type="entry name" value="[PSI+] INDUCTION PROTEIN 2"/>
    <property type="match status" value="1"/>
</dbReference>
<accession>A0A6G1JHI3</accession>
<feature type="region of interest" description="Disordered" evidence="1">
    <location>
        <begin position="148"/>
        <end position="173"/>
    </location>
</feature>
<dbReference type="EMBL" id="MU005572">
    <property type="protein sequence ID" value="KAF2689635.1"/>
    <property type="molecule type" value="Genomic_DNA"/>
</dbReference>
<feature type="transmembrane region" description="Helical" evidence="2">
    <location>
        <begin position="32"/>
        <end position="50"/>
    </location>
</feature>
<keyword evidence="2" id="KW-1133">Transmembrane helix</keyword>
<dbReference type="Proteomes" id="UP000799291">
    <property type="component" value="Unassembled WGS sequence"/>
</dbReference>
<dbReference type="PANTHER" id="PTHR40018:SF1">
    <property type="entry name" value="[PSI+] INDUCTION PROTEIN 2"/>
    <property type="match status" value="1"/>
</dbReference>
<evidence type="ECO:0000256" key="2">
    <source>
        <dbReference type="SAM" id="Phobius"/>
    </source>
</evidence>
<dbReference type="OrthoDB" id="5401332at2759"/>
<feature type="compositionally biased region" description="Polar residues" evidence="1">
    <location>
        <begin position="374"/>
        <end position="384"/>
    </location>
</feature>
<gene>
    <name evidence="3" type="ORF">K458DRAFT_330205</name>
</gene>